<evidence type="ECO:0000256" key="8">
    <source>
        <dbReference type="SAM" id="SignalP"/>
    </source>
</evidence>
<dbReference type="Proteomes" id="UP001461498">
    <property type="component" value="Unassembled WGS sequence"/>
</dbReference>
<dbReference type="GO" id="GO:0071858">
    <property type="term" value="F:corazonin receptor binding"/>
    <property type="evidence" value="ECO:0007669"/>
    <property type="project" value="InterPro"/>
</dbReference>
<evidence type="ECO:0000256" key="1">
    <source>
        <dbReference type="ARBA" id="ARBA00004613"/>
    </source>
</evidence>
<comment type="subcellular location">
    <subcellularLocation>
        <location evidence="1">Secreted</location>
    </subcellularLocation>
</comment>
<dbReference type="EMBL" id="JAPXFL010000009">
    <property type="protein sequence ID" value="KAK9501355.1"/>
    <property type="molecule type" value="Genomic_DNA"/>
</dbReference>
<gene>
    <name evidence="9" type="ORF">O3M35_012091</name>
</gene>
<evidence type="ECO:0000256" key="2">
    <source>
        <dbReference type="ARBA" id="ARBA00009635"/>
    </source>
</evidence>
<evidence type="ECO:0000256" key="3">
    <source>
        <dbReference type="ARBA" id="ARBA00014144"/>
    </source>
</evidence>
<dbReference type="Pfam" id="PF17308">
    <property type="entry name" value="Corazonin"/>
    <property type="match status" value="1"/>
</dbReference>
<evidence type="ECO:0000313" key="10">
    <source>
        <dbReference type="Proteomes" id="UP001461498"/>
    </source>
</evidence>
<keyword evidence="7" id="KW-0527">Neuropeptide</keyword>
<keyword evidence="4" id="KW-0964">Secreted</keyword>
<organism evidence="9 10">
    <name type="scientific">Rhynocoris fuscipes</name>
    <dbReference type="NCBI Taxonomy" id="488301"/>
    <lineage>
        <taxon>Eukaryota</taxon>
        <taxon>Metazoa</taxon>
        <taxon>Ecdysozoa</taxon>
        <taxon>Arthropoda</taxon>
        <taxon>Hexapoda</taxon>
        <taxon>Insecta</taxon>
        <taxon>Pterygota</taxon>
        <taxon>Neoptera</taxon>
        <taxon>Paraneoptera</taxon>
        <taxon>Hemiptera</taxon>
        <taxon>Heteroptera</taxon>
        <taxon>Panheteroptera</taxon>
        <taxon>Cimicomorpha</taxon>
        <taxon>Reduviidae</taxon>
        <taxon>Harpactorinae</taxon>
        <taxon>Harpactorini</taxon>
        <taxon>Rhynocoris</taxon>
    </lineage>
</organism>
<dbReference type="GO" id="GO:0005576">
    <property type="term" value="C:extracellular region"/>
    <property type="evidence" value="ECO:0007669"/>
    <property type="project" value="UniProtKB-SubCell"/>
</dbReference>
<dbReference type="AlphaFoldDB" id="A0AAW1CV32"/>
<dbReference type="InterPro" id="IPR020190">
    <property type="entry name" value="Procorazonin"/>
</dbReference>
<sequence>MNFRTSCIILFLLYAVVYVYGQTFQYSRGWTNGKRTGVPATKDITACQLQRIKSLLEGKNIPQLYWPCEWNPFLESALSRQMKNAELQTLPVVAPLIPDVADK</sequence>
<reference evidence="9 10" key="1">
    <citation type="submission" date="2022-12" db="EMBL/GenBank/DDBJ databases">
        <title>Chromosome-level genome assembly of true bugs.</title>
        <authorList>
            <person name="Ma L."/>
            <person name="Li H."/>
        </authorList>
    </citation>
    <scope>NUCLEOTIDE SEQUENCE [LARGE SCALE GENOMIC DNA]</scope>
    <source>
        <strain evidence="9">Lab_2022b</strain>
    </source>
</reference>
<evidence type="ECO:0000313" key="9">
    <source>
        <dbReference type="EMBL" id="KAK9501355.1"/>
    </source>
</evidence>
<keyword evidence="6" id="KW-0027">Amidation</keyword>
<proteinExistence type="inferred from homology"/>
<comment type="similarity">
    <text evidence="2">Belongs to the corazonin family.</text>
</comment>
<accession>A0AAW1CV32</accession>
<evidence type="ECO:0000256" key="6">
    <source>
        <dbReference type="ARBA" id="ARBA00022815"/>
    </source>
</evidence>
<dbReference type="GO" id="GO:0007218">
    <property type="term" value="P:neuropeptide signaling pathway"/>
    <property type="evidence" value="ECO:0007669"/>
    <property type="project" value="UniProtKB-KW"/>
</dbReference>
<evidence type="ECO:0000256" key="5">
    <source>
        <dbReference type="ARBA" id="ARBA00022729"/>
    </source>
</evidence>
<feature type="signal peptide" evidence="8">
    <location>
        <begin position="1"/>
        <end position="21"/>
    </location>
</feature>
<feature type="chain" id="PRO_5043878278" description="Pro-corazonin" evidence="8">
    <location>
        <begin position="22"/>
        <end position="103"/>
    </location>
</feature>
<name>A0AAW1CV32_9HEMI</name>
<protein>
    <recommendedName>
        <fullName evidence="3">Pro-corazonin</fullName>
    </recommendedName>
</protein>
<keyword evidence="5 8" id="KW-0732">Signal</keyword>
<evidence type="ECO:0000256" key="4">
    <source>
        <dbReference type="ARBA" id="ARBA00022525"/>
    </source>
</evidence>
<dbReference type="GO" id="GO:0045823">
    <property type="term" value="P:positive regulation of heart contraction"/>
    <property type="evidence" value="ECO:0007669"/>
    <property type="project" value="InterPro"/>
</dbReference>
<comment type="caution">
    <text evidence="9">The sequence shown here is derived from an EMBL/GenBank/DDBJ whole genome shotgun (WGS) entry which is preliminary data.</text>
</comment>
<evidence type="ECO:0000256" key="7">
    <source>
        <dbReference type="ARBA" id="ARBA00023320"/>
    </source>
</evidence>
<keyword evidence="10" id="KW-1185">Reference proteome</keyword>